<proteinExistence type="predicted"/>
<dbReference type="EMBL" id="ADVG01000001">
    <property type="protein sequence ID" value="EFH90073.1"/>
    <property type="molecule type" value="Genomic_DNA"/>
</dbReference>
<gene>
    <name evidence="2" type="ORF">Krac_11675</name>
</gene>
<accession>D6TD22</accession>
<dbReference type="AlphaFoldDB" id="D6TD22"/>
<organism evidence="2 3">
    <name type="scientific">Ktedonobacter racemifer DSM 44963</name>
    <dbReference type="NCBI Taxonomy" id="485913"/>
    <lineage>
        <taxon>Bacteria</taxon>
        <taxon>Bacillati</taxon>
        <taxon>Chloroflexota</taxon>
        <taxon>Ktedonobacteria</taxon>
        <taxon>Ktedonobacterales</taxon>
        <taxon>Ktedonobacteraceae</taxon>
        <taxon>Ktedonobacter</taxon>
    </lineage>
</organism>
<dbReference type="Gene3D" id="1.20.120.450">
    <property type="entry name" value="dinb family like domain"/>
    <property type="match status" value="1"/>
</dbReference>
<dbReference type="OrthoDB" id="155925at2"/>
<dbReference type="InterPro" id="IPR024775">
    <property type="entry name" value="DinB-like"/>
</dbReference>
<evidence type="ECO:0000259" key="1">
    <source>
        <dbReference type="Pfam" id="PF12867"/>
    </source>
</evidence>
<keyword evidence="3" id="KW-1185">Reference proteome</keyword>
<dbReference type="SUPFAM" id="SSF109854">
    <property type="entry name" value="DinB/YfiT-like putative metalloenzymes"/>
    <property type="match status" value="1"/>
</dbReference>
<protein>
    <recommendedName>
        <fullName evidence="1">DinB-like domain-containing protein</fullName>
    </recommendedName>
</protein>
<feature type="domain" description="DinB-like" evidence="1">
    <location>
        <begin position="35"/>
        <end position="169"/>
    </location>
</feature>
<dbReference type="InParanoid" id="D6TD22"/>
<dbReference type="RefSeq" id="WP_007907109.1">
    <property type="nucleotide sequence ID" value="NZ_ADVG01000001.1"/>
</dbReference>
<evidence type="ECO:0000313" key="2">
    <source>
        <dbReference type="EMBL" id="EFH90073.1"/>
    </source>
</evidence>
<dbReference type="InterPro" id="IPR034660">
    <property type="entry name" value="DinB/YfiT-like"/>
</dbReference>
<evidence type="ECO:0000313" key="3">
    <source>
        <dbReference type="Proteomes" id="UP000004508"/>
    </source>
</evidence>
<dbReference type="Proteomes" id="UP000004508">
    <property type="component" value="Unassembled WGS sequence"/>
</dbReference>
<comment type="caution">
    <text evidence="2">The sequence shown here is derived from an EMBL/GenBank/DDBJ whole genome shotgun (WGS) entry which is preliminary data.</text>
</comment>
<dbReference type="Pfam" id="PF12867">
    <property type="entry name" value="DinB_2"/>
    <property type="match status" value="1"/>
</dbReference>
<sequence>MSQGKQETREEEVARVRSYLASQAMRRTVGQLVEALREAHHQFLAATAAVPDAAFRTAPREGEWSAADVLAHVRAIAAIDERSICGVLERGEQPANVDDALEQASPNATREQMLADIEEFREQLIAVVLQADSQAHLDILWGHNEFGNMNWREWLLFARVHTLDHARQMQAIAAVLASTSPL</sequence>
<name>D6TD22_KTERA</name>
<reference evidence="2 3" key="1">
    <citation type="journal article" date="2011" name="Stand. Genomic Sci.">
        <title>Non-contiguous finished genome sequence and contextual data of the filamentous soil bacterium Ktedonobacter racemifer type strain (SOSP1-21).</title>
        <authorList>
            <person name="Chang Y.J."/>
            <person name="Land M."/>
            <person name="Hauser L."/>
            <person name="Chertkov O."/>
            <person name="Del Rio T.G."/>
            <person name="Nolan M."/>
            <person name="Copeland A."/>
            <person name="Tice H."/>
            <person name="Cheng J.F."/>
            <person name="Lucas S."/>
            <person name="Han C."/>
            <person name="Goodwin L."/>
            <person name="Pitluck S."/>
            <person name="Ivanova N."/>
            <person name="Ovchinikova G."/>
            <person name="Pati A."/>
            <person name="Chen A."/>
            <person name="Palaniappan K."/>
            <person name="Mavromatis K."/>
            <person name="Liolios K."/>
            <person name="Brettin T."/>
            <person name="Fiebig A."/>
            <person name="Rohde M."/>
            <person name="Abt B."/>
            <person name="Goker M."/>
            <person name="Detter J.C."/>
            <person name="Woyke T."/>
            <person name="Bristow J."/>
            <person name="Eisen J.A."/>
            <person name="Markowitz V."/>
            <person name="Hugenholtz P."/>
            <person name="Kyrpides N.C."/>
            <person name="Klenk H.P."/>
            <person name="Lapidus A."/>
        </authorList>
    </citation>
    <scope>NUCLEOTIDE SEQUENCE [LARGE SCALE GENOMIC DNA]</scope>
    <source>
        <strain evidence="3">DSM 44963</strain>
    </source>
</reference>